<dbReference type="Proteomes" id="UP001530315">
    <property type="component" value="Unassembled WGS sequence"/>
</dbReference>
<protein>
    <recommendedName>
        <fullName evidence="6">Orc1-like AAA ATPase domain-containing protein</fullName>
    </recommendedName>
</protein>
<keyword evidence="5" id="KW-1185">Reference proteome</keyword>
<dbReference type="Pfam" id="PF13191">
    <property type="entry name" value="AAA_16"/>
    <property type="match status" value="1"/>
</dbReference>
<dbReference type="Pfam" id="PF20710">
    <property type="entry name" value="DUF6824"/>
    <property type="match status" value="1"/>
</dbReference>
<evidence type="ECO:0000313" key="4">
    <source>
        <dbReference type="EMBL" id="KAL3780452.1"/>
    </source>
</evidence>
<evidence type="ECO:0000259" key="2">
    <source>
        <dbReference type="Pfam" id="PF13191"/>
    </source>
</evidence>
<proteinExistence type="predicted"/>
<feature type="domain" description="DUF6824" evidence="3">
    <location>
        <begin position="8"/>
        <end position="108"/>
    </location>
</feature>
<evidence type="ECO:0000256" key="1">
    <source>
        <dbReference type="SAM" id="MobiDB-lite"/>
    </source>
</evidence>
<gene>
    <name evidence="4" type="ORF">ACHAW5_004578</name>
</gene>
<evidence type="ECO:0000259" key="3">
    <source>
        <dbReference type="Pfam" id="PF20710"/>
    </source>
</evidence>
<evidence type="ECO:0008006" key="6">
    <source>
        <dbReference type="Google" id="ProtNLM"/>
    </source>
</evidence>
<name>A0ABD3NXY6_9STRA</name>
<feature type="region of interest" description="Disordered" evidence="1">
    <location>
        <begin position="110"/>
        <end position="133"/>
    </location>
</feature>
<dbReference type="PANTHER" id="PTHR43642">
    <property type="entry name" value="HYBRID SIGNAL TRANSDUCTION HISTIDINE KINASE G"/>
    <property type="match status" value="1"/>
</dbReference>
<evidence type="ECO:0000313" key="5">
    <source>
        <dbReference type="Proteomes" id="UP001530315"/>
    </source>
</evidence>
<sequence length="1595" mass="179163">MTTPNRNDVLFGRGFAIGIHPGNQHLRDIVRARKLSFDVAKKKEKRMIARQIVEEIQKLDPPGRFLIEDPNQPVSKDDENASEDIMYKTWVVVEVEKAIDKVMHRLREREKVAASDQDPTGPTQRRKREKSLVVDGGRLSKNSIQIFHAGGVTENCHDNDVLLQQQQEQPLSSDGWTSFLQSAQRIIYGDIQSSEIEPARNVVDHQHASYGHDMEDIGHLGKEPSNQNHAFHQHGVGLNCSGQINLRQMNNRQIGCNLQEVNAQQVEATRTILDCKDIGNIFDHFEEQLQSGADDIGEGLDSFFHGCDNDFGDFANKDRNANSIALQLHNELPLRVWIERSKVATIFAPGEYARLALSVALKLTEYLIETDSEEVRTGCGAGIPIPLTGIVVENVFLTTKETVDAASGWEGGGGDALVRETIDFVWMKHIAEECSATGGVMNRLFRLGVIFYELFSEGDKVLTPLNEEAEASPHHVDRFKLSIDSTDMVDDNDESYCRKQDNNSIHQSRPVKKSQRQTSRTINMYECFVAKLASLGIPYSLRFLIKSLLECGQGNLCGDDAFRSFVEVKLDLELMLNEPTRFLDDIVMTDRIPSLIICDKLYGREHEIETVESSYEQLKDGACSGIVIMGEAGVGKSLLAMHIRELTIRAGGYFLGAKFDQNNHVNPLSMVGLVFNSLCDMFARDATPSQLNSVGEALGIRLGSQAFRLTALLPSLSKLLLPTGNCPSGSACVDYALSTRFLFTELLHVISAHSMRPITIFFDDVHFAVCDSTTLSLLESLISSIQGSKSIFFTCCYRDNQVDDTRSLDRWLSVIVGFSLSTIKLRNLTFDGVNNLLSDMLCLTPRITRPLASVLTNMTRGNCLFVRQLLESLKDQGLIYFNLSNPGWAWDLDKVMDLEITNDVVLLLIEEMRRLPAELQLGLRIASCLGSCVKYSVLDILSRDLGVNLLDSLRRVSEKGFMKHNSGVSSFSFVHDKIQQAAKEMMLEQERLQLHMQLGLAICSYTLDNEQNDDLFFMSVNQINCGGKGVLSDPSQTTTIAALNLKAGKLAITYSDYNAALKLFEHGISFLESDHWHSLYAFSIDLFDLATEAACIINNGRAVRLYADQILKHARCFNDTLNCLYSTTKALRQANRLHQSMQSTFHIIKKCGEVMPRAIDEKLMKDLQIMDATLKGMSDESILSIGQTMDQRTIFLMKLYAELANLLHFVNPSLVAAVSLRLADLTLKNGLSLLSPLAFVHFGSVLVNLGDEYIMDGCRVALWATVPLQAVADAHRQGHKFGERSGDYLYSTMNNYANIFMKYFAGEDLSTLRKEIHDFFLKMRGPSNESFVGWGNMSLLHLQFVTLQDGEECLNEERVDDIPGQRAVVGDLGKPDVSVLLLDKILSVQRLFSFGRFDDITFDDINISEEMSEKKHFLRPNLLMGIFFEGLVAFQCARRQRNDSSKEKWVHIGESVLKRMRCFSDHSLWNWENKYLLLLAEKMYTDGNFDQAASCYDSALQSANEHRFTHEEAITCELAGDFYYERNFRQKSLAFFKHSIECYTEWGAFAVARRLESSLGIRFGSDIAQLAVPNNNCLEAILSSRRGSSKKRQVG</sequence>
<dbReference type="InterPro" id="IPR049227">
    <property type="entry name" value="DUF6824"/>
</dbReference>
<dbReference type="InterPro" id="IPR011990">
    <property type="entry name" value="TPR-like_helical_dom_sf"/>
</dbReference>
<comment type="caution">
    <text evidence="4">The sequence shown here is derived from an EMBL/GenBank/DDBJ whole genome shotgun (WGS) entry which is preliminary data.</text>
</comment>
<dbReference type="PANTHER" id="PTHR43642:SF1">
    <property type="entry name" value="HYBRID SIGNAL TRANSDUCTION HISTIDINE KINASE G"/>
    <property type="match status" value="1"/>
</dbReference>
<dbReference type="InterPro" id="IPR027417">
    <property type="entry name" value="P-loop_NTPase"/>
</dbReference>
<feature type="domain" description="Orc1-like AAA ATPase" evidence="2">
    <location>
        <begin position="600"/>
        <end position="787"/>
    </location>
</feature>
<accession>A0ABD3NXY6</accession>
<dbReference type="SUPFAM" id="SSF48452">
    <property type="entry name" value="TPR-like"/>
    <property type="match status" value="1"/>
</dbReference>
<organism evidence="4 5">
    <name type="scientific">Stephanodiscus triporus</name>
    <dbReference type="NCBI Taxonomy" id="2934178"/>
    <lineage>
        <taxon>Eukaryota</taxon>
        <taxon>Sar</taxon>
        <taxon>Stramenopiles</taxon>
        <taxon>Ochrophyta</taxon>
        <taxon>Bacillariophyta</taxon>
        <taxon>Coscinodiscophyceae</taxon>
        <taxon>Thalassiosirophycidae</taxon>
        <taxon>Stephanodiscales</taxon>
        <taxon>Stephanodiscaceae</taxon>
        <taxon>Stephanodiscus</taxon>
    </lineage>
</organism>
<dbReference type="InterPro" id="IPR053159">
    <property type="entry name" value="Hybrid_Histidine_Kinase"/>
</dbReference>
<dbReference type="SUPFAM" id="SSF52540">
    <property type="entry name" value="P-loop containing nucleoside triphosphate hydrolases"/>
    <property type="match status" value="1"/>
</dbReference>
<reference evidence="4 5" key="1">
    <citation type="submission" date="2024-10" db="EMBL/GenBank/DDBJ databases">
        <title>Updated reference genomes for cyclostephanoid diatoms.</title>
        <authorList>
            <person name="Roberts W.R."/>
            <person name="Alverson A.J."/>
        </authorList>
    </citation>
    <scope>NUCLEOTIDE SEQUENCE [LARGE SCALE GENOMIC DNA]</scope>
    <source>
        <strain evidence="4 5">AJA276-08</strain>
    </source>
</reference>
<dbReference type="Gene3D" id="3.40.50.300">
    <property type="entry name" value="P-loop containing nucleotide triphosphate hydrolases"/>
    <property type="match status" value="1"/>
</dbReference>
<dbReference type="InterPro" id="IPR041664">
    <property type="entry name" value="AAA_16"/>
</dbReference>
<dbReference type="EMBL" id="JALLAZ020001112">
    <property type="protein sequence ID" value="KAL3780452.1"/>
    <property type="molecule type" value="Genomic_DNA"/>
</dbReference>